<sequence>MASESDHQIVDKETIDQSDQRPLFSLPPFISQAHPCLFLSHGKQGEERQTFFSLSQNQYYTRRIPHEMENKRILYTSPSGWLVLMDADDNHNYSLVNLDSFAKIQLPFFDFDIDSPDSVLVTATPPHGHIVFIKEHLEKLVFQFCHLGGSDDHHDHEEVFTQTFDHIDPTFIRSRIVFSGRIFLLKWNWSLLICDIVGSTIQFSELVVQVPSMLSAKFSNSCLIEHLGEMLLVYGHTFHIVSWHYAYNVFRFDFSTRAWVEVMDIGDYAIFINHEIEQGICCSAPTGGLIRANSIYYEDGEDYCAFDLEERSTTTYLHSPTLTAPIRHHKWIMLSTNH</sequence>
<dbReference type="AlphaFoldDB" id="A0A1R3IN85"/>
<name>A0A1R3IN85_9ROSI</name>
<reference evidence="3" key="1">
    <citation type="submission" date="2013-09" db="EMBL/GenBank/DDBJ databases">
        <title>Corchorus olitorius genome sequencing.</title>
        <authorList>
            <person name="Alam M."/>
            <person name="Haque M.S."/>
            <person name="Islam M.S."/>
            <person name="Emdad E.M."/>
            <person name="Islam M.M."/>
            <person name="Ahmed B."/>
            <person name="Halim A."/>
            <person name="Hossen Q.M.M."/>
            <person name="Hossain M.Z."/>
            <person name="Ahmed R."/>
            <person name="Khan M.M."/>
            <person name="Islam R."/>
            <person name="Rashid M.M."/>
            <person name="Khan S.A."/>
            <person name="Rahman M.S."/>
            <person name="Alam M."/>
            <person name="Yahiya A.S."/>
            <person name="Khan M.S."/>
            <person name="Azam M.S."/>
            <person name="Haque T."/>
            <person name="Lashkar M.Z.H."/>
            <person name="Akhand A.I."/>
            <person name="Morshed G."/>
            <person name="Roy S."/>
            <person name="Uddin K.S."/>
            <person name="Rabeya T."/>
            <person name="Hossain A.S."/>
            <person name="Chowdhury A."/>
            <person name="Snigdha A.R."/>
            <person name="Mortoza M.S."/>
            <person name="Matin S.A."/>
            <person name="Hoque S.M.E."/>
            <person name="Islam M.K."/>
            <person name="Roy D.K."/>
            <person name="Haider R."/>
            <person name="Moosa M.M."/>
            <person name="Elias S.M."/>
            <person name="Hasan A.M."/>
            <person name="Jahan S."/>
            <person name="Shafiuddin M."/>
            <person name="Mahmood N."/>
            <person name="Shommy N.S."/>
        </authorList>
    </citation>
    <scope>NUCLEOTIDE SEQUENCE [LARGE SCALE GENOMIC DNA]</scope>
    <source>
        <strain evidence="3">cv. O-4</strain>
    </source>
</reference>
<evidence type="ECO:0000259" key="1">
    <source>
        <dbReference type="Pfam" id="PF03478"/>
    </source>
</evidence>
<dbReference type="PANTHER" id="PTHR40891">
    <property type="entry name" value="DUF295 DOMAIN-CONTAINING PROTEIN"/>
    <property type="match status" value="1"/>
</dbReference>
<accession>A0A1R3IN85</accession>
<gene>
    <name evidence="2" type="ORF">COLO4_22260</name>
</gene>
<organism evidence="2 3">
    <name type="scientific">Corchorus olitorius</name>
    <dbReference type="NCBI Taxonomy" id="93759"/>
    <lineage>
        <taxon>Eukaryota</taxon>
        <taxon>Viridiplantae</taxon>
        <taxon>Streptophyta</taxon>
        <taxon>Embryophyta</taxon>
        <taxon>Tracheophyta</taxon>
        <taxon>Spermatophyta</taxon>
        <taxon>Magnoliopsida</taxon>
        <taxon>eudicotyledons</taxon>
        <taxon>Gunneridae</taxon>
        <taxon>Pentapetalae</taxon>
        <taxon>rosids</taxon>
        <taxon>malvids</taxon>
        <taxon>Malvales</taxon>
        <taxon>Malvaceae</taxon>
        <taxon>Grewioideae</taxon>
        <taxon>Apeibeae</taxon>
        <taxon>Corchorus</taxon>
    </lineage>
</organism>
<dbReference type="Proteomes" id="UP000187203">
    <property type="component" value="Unassembled WGS sequence"/>
</dbReference>
<keyword evidence="3" id="KW-1185">Reference proteome</keyword>
<feature type="domain" description="KIB1-4 beta-propeller" evidence="1">
    <location>
        <begin position="51"/>
        <end position="307"/>
    </location>
</feature>
<proteinExistence type="predicted"/>
<dbReference type="PANTHER" id="PTHR40891:SF1">
    <property type="entry name" value="DUF295 DOMAIN-CONTAINING PROTEIN"/>
    <property type="match status" value="1"/>
</dbReference>
<comment type="caution">
    <text evidence="2">The sequence shown here is derived from an EMBL/GenBank/DDBJ whole genome shotgun (WGS) entry which is preliminary data.</text>
</comment>
<dbReference type="STRING" id="93759.A0A1R3IN85"/>
<dbReference type="OrthoDB" id="1863935at2759"/>
<evidence type="ECO:0000313" key="2">
    <source>
        <dbReference type="EMBL" id="OMO84049.1"/>
    </source>
</evidence>
<dbReference type="EMBL" id="AWUE01017895">
    <property type="protein sequence ID" value="OMO84049.1"/>
    <property type="molecule type" value="Genomic_DNA"/>
</dbReference>
<dbReference type="InterPro" id="IPR005174">
    <property type="entry name" value="KIB1-4_b-propeller"/>
</dbReference>
<protein>
    <recommendedName>
        <fullName evidence="1">KIB1-4 beta-propeller domain-containing protein</fullName>
    </recommendedName>
</protein>
<dbReference type="Pfam" id="PF03478">
    <property type="entry name" value="Beta-prop_KIB1-4"/>
    <property type="match status" value="1"/>
</dbReference>
<evidence type="ECO:0000313" key="3">
    <source>
        <dbReference type="Proteomes" id="UP000187203"/>
    </source>
</evidence>